<evidence type="ECO:0000259" key="3">
    <source>
        <dbReference type="PROSITE" id="PS50093"/>
    </source>
</evidence>
<proteinExistence type="predicted"/>
<dbReference type="EMBL" id="VHLL01000002">
    <property type="protein sequence ID" value="MCT8336774.1"/>
    <property type="molecule type" value="Genomic_DNA"/>
</dbReference>
<dbReference type="InterPro" id="IPR035986">
    <property type="entry name" value="PKD_dom_sf"/>
</dbReference>
<keyword evidence="2" id="KW-0472">Membrane</keyword>
<dbReference type="CDD" id="cd00146">
    <property type="entry name" value="PKD"/>
    <property type="match status" value="1"/>
</dbReference>
<evidence type="ECO:0000256" key="2">
    <source>
        <dbReference type="SAM" id="Phobius"/>
    </source>
</evidence>
<dbReference type="Pfam" id="PF24681">
    <property type="entry name" value="Kelch_KLHDC2_KLHL20_DRC7"/>
    <property type="match status" value="1"/>
</dbReference>
<dbReference type="InterPro" id="IPR026453">
    <property type="entry name" value="PGF_pre_PGF"/>
</dbReference>
<dbReference type="SUPFAM" id="SSF117281">
    <property type="entry name" value="Kelch motif"/>
    <property type="match status" value="2"/>
</dbReference>
<dbReference type="NCBIfam" id="TIGR04213">
    <property type="entry name" value="PGF_pre_PGF"/>
    <property type="match status" value="1"/>
</dbReference>
<feature type="transmembrane region" description="Helical" evidence="2">
    <location>
        <begin position="605"/>
        <end position="627"/>
    </location>
</feature>
<dbReference type="PROSITE" id="PS50093">
    <property type="entry name" value="PKD"/>
    <property type="match status" value="1"/>
</dbReference>
<feature type="domain" description="PKD" evidence="3">
    <location>
        <begin position="357"/>
        <end position="405"/>
    </location>
</feature>
<organism evidence="4 5">
    <name type="scientific">Methanoculleus formosensis</name>
    <dbReference type="NCBI Taxonomy" id="2590886"/>
    <lineage>
        <taxon>Archaea</taxon>
        <taxon>Methanobacteriati</taxon>
        <taxon>Methanobacteriota</taxon>
        <taxon>Stenosarchaea group</taxon>
        <taxon>Methanomicrobia</taxon>
        <taxon>Methanomicrobiales</taxon>
        <taxon>Methanomicrobiaceae</taxon>
        <taxon>Methanoculleus</taxon>
    </lineage>
</organism>
<keyword evidence="2" id="KW-0812">Transmembrane</keyword>
<evidence type="ECO:0000313" key="5">
    <source>
        <dbReference type="Proteomes" id="UP001065682"/>
    </source>
</evidence>
<dbReference type="CDD" id="cd15482">
    <property type="entry name" value="Sialidase_non-viral"/>
    <property type="match status" value="1"/>
</dbReference>
<dbReference type="PANTHER" id="PTHR23244">
    <property type="entry name" value="KELCH REPEAT DOMAIN"/>
    <property type="match status" value="1"/>
</dbReference>
<dbReference type="SUPFAM" id="SSF49299">
    <property type="entry name" value="PKD domain"/>
    <property type="match status" value="2"/>
</dbReference>
<name>A0A9E4ZKE3_9EURY</name>
<dbReference type="InterPro" id="IPR015915">
    <property type="entry name" value="Kelch-typ_b-propeller"/>
</dbReference>
<dbReference type="InterPro" id="IPR000601">
    <property type="entry name" value="PKD_dom"/>
</dbReference>
<dbReference type="RefSeq" id="WP_261596840.1">
    <property type="nucleotide sequence ID" value="NZ_VHLL01000002.1"/>
</dbReference>
<keyword evidence="2" id="KW-1133">Transmembrane helix</keyword>
<evidence type="ECO:0000313" key="4">
    <source>
        <dbReference type="EMBL" id="MCT8336774.1"/>
    </source>
</evidence>
<comment type="caution">
    <text evidence="4">The sequence shown here is derived from an EMBL/GenBank/DDBJ whole genome shotgun (WGS) entry which is preliminary data.</text>
</comment>
<dbReference type="Proteomes" id="UP001065682">
    <property type="component" value="Unassembled WGS sequence"/>
</dbReference>
<feature type="region of interest" description="Disordered" evidence="1">
    <location>
        <begin position="564"/>
        <end position="597"/>
    </location>
</feature>
<sequence length="644" mass="67915">MDGCAKSVLRILSCTILVVFLLICTVSAAAPTAAFSGTPTSGSAPLAVQFTDQSNSSPTGWAWFFGDETYEGPWTPVNNSSGWTARAYHATVALPDGSIVLMGGQAGGDWLNDTWRSVDDGVTWELVNASSGWTERIYHTSVAVPDGSILLMGGHSDDGFLNDTWRSVDGGATWTCVNASSGWTRRDGHTAVTMPDRSIVLMGGMFASPWWCLNDTWRSTDGGTTWTCVNESSGWMARSGHTSVALPDGSILLMGGVGAGRTFLNDTWRSIDNGTTWTEVNASSGWMARSGHISVALPDRSIILMGGQDGDLNPLNDTWRSADGGATWTQLRDAGWTARGDHTGVVLPDGNIMLMGGQDDNGPLNDTWRLQPTGSSLQNPTHTYTAPGTYPVTLQAHNSEGYSVTRMPDYITVTEPEPIPGPVHNGGGGGSTGGPDGYNVGGNSAVSKVTVTGTGLKTFIVTGRTQSSPGADIPPAPGTPYQYVELTPARFEEITGANITFTIPAAWLAEHGLSPGQIVLYRYNGTVWEALPTAVTDTAGTTVTFMATSPGFSLFAISSAEQTDPVTTPTAVTTPTTAETTAQATAEPTAEQTTAVPAGDTIPDFPLPTIAIVTGAVLVLAAGGYLVRRWWIRRQNPALFKDYD</sequence>
<dbReference type="Gene3D" id="2.120.10.80">
    <property type="entry name" value="Kelch-type beta propeller"/>
    <property type="match status" value="2"/>
</dbReference>
<accession>A0A9E4ZKE3</accession>
<reference evidence="4" key="1">
    <citation type="submission" date="2019-06" db="EMBL/GenBank/DDBJ databases">
        <title>Methanoculleus strain from Tamsui River, Taipei, Taiwan.</title>
        <authorList>
            <person name="You Y.-T."/>
            <person name="Chen S.-C."/>
            <person name="Lai S.-J."/>
            <person name="Lee Y.-C."/>
            <person name="Lai M.-C."/>
        </authorList>
    </citation>
    <scope>NUCLEOTIDE SEQUENCE</scope>
    <source>
        <strain evidence="4">Afa-1</strain>
    </source>
</reference>
<keyword evidence="5" id="KW-1185">Reference proteome</keyword>
<evidence type="ECO:0000256" key="1">
    <source>
        <dbReference type="SAM" id="MobiDB-lite"/>
    </source>
</evidence>
<gene>
    <name evidence="4" type="ORF">FKB36_04540</name>
</gene>
<dbReference type="AlphaFoldDB" id="A0A9E4ZKE3"/>
<protein>
    <submittedName>
        <fullName evidence="4">PGF-pre-PGF domain-containing protein</fullName>
    </submittedName>
</protein>